<dbReference type="PANTHER" id="PTHR30195:SF16">
    <property type="entry name" value="TYPE I RESTRICTION ENZYME ENDONUCLEASE SUBUNIT"/>
    <property type="match status" value="1"/>
</dbReference>
<dbReference type="CDD" id="cd18800">
    <property type="entry name" value="SF2_C_EcoR124I-like"/>
    <property type="match status" value="1"/>
</dbReference>
<organism evidence="12 13">
    <name type="scientific">Helicobacter pylori UM038</name>
    <dbReference type="NCBI Taxonomy" id="1352343"/>
    <lineage>
        <taxon>Bacteria</taxon>
        <taxon>Pseudomonadati</taxon>
        <taxon>Campylobacterota</taxon>
        <taxon>Epsilonproteobacteria</taxon>
        <taxon>Campylobacterales</taxon>
        <taxon>Helicobacteraceae</taxon>
        <taxon>Helicobacter</taxon>
    </lineage>
</organism>
<dbReference type="Gene3D" id="3.40.50.300">
    <property type="entry name" value="P-loop containing nucleotide triphosphate hydrolases"/>
    <property type="match status" value="2"/>
</dbReference>
<keyword evidence="5 10" id="KW-0680">Restriction system</keyword>
<proteinExistence type="inferred from homology"/>
<comment type="caution">
    <text evidence="12">The sequence shown here is derived from an EMBL/GenBank/DDBJ whole genome shotgun (WGS) entry which is preliminary data.</text>
</comment>
<evidence type="ECO:0000259" key="11">
    <source>
        <dbReference type="PROSITE" id="PS51192"/>
    </source>
</evidence>
<keyword evidence="12" id="KW-0347">Helicase</keyword>
<dbReference type="InterPro" id="IPR055180">
    <property type="entry name" value="HsdR_RecA-like_helicase_dom_2"/>
</dbReference>
<dbReference type="EMBL" id="AUSL01000019">
    <property type="protein sequence ID" value="EPZ68947.1"/>
    <property type="molecule type" value="Genomic_DNA"/>
</dbReference>
<dbReference type="Pfam" id="PF18766">
    <property type="entry name" value="SWI2_SNF2"/>
    <property type="match status" value="1"/>
</dbReference>
<evidence type="ECO:0000256" key="4">
    <source>
        <dbReference type="ARBA" id="ARBA00022741"/>
    </source>
</evidence>
<reference evidence="12 13" key="1">
    <citation type="journal article" date="2013" name="Genome Announc.">
        <title>Multiple genome sequences of Helicobacter pylori strains of diverse disease and antibiotic resistance backgrounds from Malaysia.</title>
        <authorList>
            <person name="Rehvathy V."/>
            <person name="Tan M.H."/>
            <person name="Gunaletchumy S.P."/>
            <person name="Teh X."/>
            <person name="Wang S."/>
            <person name="Baybayan P."/>
            <person name="Singh S."/>
            <person name="Ashby M."/>
            <person name="Kaakoush N.O."/>
            <person name="Mitchell H.M."/>
            <person name="Croft L.J."/>
            <person name="Goh K.L."/>
            <person name="Loke M.F."/>
            <person name="Vadivelu J."/>
        </authorList>
    </citation>
    <scope>NUCLEOTIDE SEQUENCE [LARGE SCALE GENOMIC DNA]</scope>
    <source>
        <strain evidence="12 13">UM038</strain>
    </source>
</reference>
<evidence type="ECO:0000256" key="5">
    <source>
        <dbReference type="ARBA" id="ARBA00022747"/>
    </source>
</evidence>
<dbReference type="Pfam" id="PF04313">
    <property type="entry name" value="HSDR_N"/>
    <property type="match status" value="1"/>
</dbReference>
<dbReference type="SUPFAM" id="SSF52540">
    <property type="entry name" value="P-loop containing nucleoside triphosphate hydrolases"/>
    <property type="match status" value="1"/>
</dbReference>
<dbReference type="Pfam" id="PF12008">
    <property type="entry name" value="EcoR124_C"/>
    <property type="match status" value="1"/>
</dbReference>
<dbReference type="PROSITE" id="PS51192">
    <property type="entry name" value="HELICASE_ATP_BIND_1"/>
    <property type="match status" value="1"/>
</dbReference>
<evidence type="ECO:0000256" key="6">
    <source>
        <dbReference type="ARBA" id="ARBA00022759"/>
    </source>
</evidence>
<dbReference type="InterPro" id="IPR027417">
    <property type="entry name" value="P-loop_NTPase"/>
</dbReference>
<dbReference type="InterPro" id="IPR051268">
    <property type="entry name" value="Type-I_R_enzyme_R_subunit"/>
</dbReference>
<keyword evidence="4 10" id="KW-0547">Nucleotide-binding</keyword>
<dbReference type="AlphaFoldDB" id="A0AAV3JQP1"/>
<dbReference type="GO" id="GO:0003677">
    <property type="term" value="F:DNA binding"/>
    <property type="evidence" value="ECO:0007669"/>
    <property type="project" value="UniProtKB-KW"/>
</dbReference>
<dbReference type="PANTHER" id="PTHR30195">
    <property type="entry name" value="TYPE I SITE-SPECIFIC DEOXYRIBONUCLEASE PROTEIN SUBUNIT M AND R"/>
    <property type="match status" value="1"/>
</dbReference>
<evidence type="ECO:0000256" key="8">
    <source>
        <dbReference type="ARBA" id="ARBA00022840"/>
    </source>
</evidence>
<dbReference type="Proteomes" id="UP000015451">
    <property type="component" value="Unassembled WGS sequence"/>
</dbReference>
<sequence>MNYEIIAESNESTVIAEYHSDNEKKSAYESEAELERAFIALLQKQGYEFKKIHKKQELKDNLKEQLEKLNDYYFTPKEWEILYSQCIANKNDDYKAKTRKIQEDPIFNLTLENGKTKNIKIIDKKNIYKNALQVIHQYSAKGGKYENRYDVSILVNGLPLVHVELKRRGVAIREAFNQIKRYKRDSFSAEDGLFDFVQIFVISNGTSSKYYSNTTRIAQLEKNHKADTFEFTNYWADSKNHNIEDLMDFARSFFAKRSLLNVLTRYCVFTSDEVLLVMRPYQIVAAERILEKIKTAQNSKTKNQSKGFIWHTTGSGKTLTSFKSATLAKELESVSKVLFVVDRKDLDYQTMKEYDKFQKDCANSNTSTKILKEQLENPNAKIIITTIQKLDKFVKSHLKGHAIFNEEVVMIFDECHRSQLGSMHQAITKAFKKYHLFGFTGTPIFAQNCDKNNPLGTTEQKFGECLHQYTIIDAIKDKNVLPFRVEYHNTIKAKEGIIDNKVRAVDEKNALLDTRRIKEIAKCILERFNQATKNKKFNSILACSSIEALKKYYMAFKEEKHDLKIATIFSYSANEELDALEDENNESANGLDKSSRDFLEGAITDYNGMFKTSFDTSDQKFQSYYKDLSQKMKDREIDLLMVVNMFLTGFDAARLNTLWVDKNLKHHGLIQAFSRANRILDSVKTHGNIVCFRDLEQDLNDALMLFGNKDAKSIALLRKYEDYLKGYTDNHKEYEGYEGLIERLLREFPLKEPIISESQKKDFIKLFGKILKLENILNSFESFKKDDYINPRDFQDYQSKYLDFYDEMRPEKGRDKEEINDDLIFEIELIKQVEVNIDYILNLIEEFAKEHDLEIQGVKTKIKPIINSSIELRNKKDLIMDFIDKYNKDQEVHAYFQDYIHQKREEEFQKLIEENRLNEEKAYSFMQHAFKGGEISFSGTEFPKIIEEKPSRFDKHLRYQEVKEKVAASLSRFFHCFCDLTSSIFKKNEVKKDEIKKDEINEK</sequence>
<evidence type="ECO:0000313" key="12">
    <source>
        <dbReference type="EMBL" id="EPZ68947.1"/>
    </source>
</evidence>
<keyword evidence="7 10" id="KW-0378">Hydrolase</keyword>
<name>A0AAV3JQP1_HELPX</name>
<dbReference type="CDD" id="cd18030">
    <property type="entry name" value="DEXHc_RE_I_HsdR"/>
    <property type="match status" value="1"/>
</dbReference>
<keyword evidence="8 10" id="KW-0067">ATP-binding</keyword>
<evidence type="ECO:0000313" key="13">
    <source>
        <dbReference type="Proteomes" id="UP000015451"/>
    </source>
</evidence>
<evidence type="ECO:0000256" key="10">
    <source>
        <dbReference type="RuleBase" id="RU364115"/>
    </source>
</evidence>
<evidence type="ECO:0000256" key="1">
    <source>
        <dbReference type="ARBA" id="ARBA00000851"/>
    </source>
</evidence>
<dbReference type="GO" id="GO:0009307">
    <property type="term" value="P:DNA restriction-modification system"/>
    <property type="evidence" value="ECO:0007669"/>
    <property type="project" value="UniProtKB-KW"/>
</dbReference>
<comment type="similarity">
    <text evidence="2 10">Belongs to the HsdR family.</text>
</comment>
<gene>
    <name evidence="12" type="ORF">N199_07280</name>
</gene>
<evidence type="ECO:0000256" key="9">
    <source>
        <dbReference type="ARBA" id="ARBA00023125"/>
    </source>
</evidence>
<protein>
    <recommendedName>
        <fullName evidence="10">Type I restriction enzyme endonuclease subunit</fullName>
        <shortName evidence="10">R protein</shortName>
        <ecNumber evidence="10">3.1.21.3</ecNumber>
    </recommendedName>
</protein>
<evidence type="ECO:0000256" key="3">
    <source>
        <dbReference type="ARBA" id="ARBA00022722"/>
    </source>
</evidence>
<dbReference type="Gene3D" id="1.20.58.2040">
    <property type="match status" value="1"/>
</dbReference>
<accession>A0AAV3JQP1</accession>
<dbReference type="REBASE" id="73593">
    <property type="entry name" value="HpyUM038ORF7275P"/>
</dbReference>
<evidence type="ECO:0000256" key="2">
    <source>
        <dbReference type="ARBA" id="ARBA00008598"/>
    </source>
</evidence>
<dbReference type="GO" id="GO:0005524">
    <property type="term" value="F:ATP binding"/>
    <property type="evidence" value="ECO:0007669"/>
    <property type="project" value="UniProtKB-KW"/>
</dbReference>
<comment type="subunit">
    <text evidence="10">The type I restriction/modification system is composed of three polypeptides R, M and S.</text>
</comment>
<dbReference type="GO" id="GO:0004386">
    <property type="term" value="F:helicase activity"/>
    <property type="evidence" value="ECO:0007669"/>
    <property type="project" value="UniProtKB-KW"/>
</dbReference>
<dbReference type="Gene3D" id="3.90.1570.50">
    <property type="match status" value="2"/>
</dbReference>
<feature type="domain" description="Helicase ATP-binding" evidence="11">
    <location>
        <begin position="298"/>
        <end position="461"/>
    </location>
</feature>
<comment type="catalytic activity">
    <reaction evidence="1 10">
        <text>Endonucleolytic cleavage of DNA to give random double-stranded fragments with terminal 5'-phosphates, ATP is simultaneously hydrolyzed.</text>
        <dbReference type="EC" id="3.1.21.3"/>
    </reaction>
</comment>
<dbReference type="RefSeq" id="WP_021301733.1">
    <property type="nucleotide sequence ID" value="NZ_AUSL01000019.1"/>
</dbReference>
<dbReference type="NCBIfam" id="TIGR00348">
    <property type="entry name" value="hsdR"/>
    <property type="match status" value="1"/>
</dbReference>
<keyword evidence="3" id="KW-0540">Nuclease</keyword>
<dbReference type="EC" id="3.1.21.3" evidence="10"/>
<dbReference type="CDD" id="cd22332">
    <property type="entry name" value="HsdR_N"/>
    <property type="match status" value="1"/>
</dbReference>
<keyword evidence="6" id="KW-0255">Endonuclease</keyword>
<dbReference type="InterPro" id="IPR004473">
    <property type="entry name" value="Restrct_endonuc_typeI_HsdR"/>
</dbReference>
<dbReference type="InterPro" id="IPR022625">
    <property type="entry name" value="TypeI_RM_Rsu_C"/>
</dbReference>
<keyword evidence="9 10" id="KW-0238">DNA-binding</keyword>
<dbReference type="InterPro" id="IPR007409">
    <property type="entry name" value="Restrct_endonuc_type1_HsdR_N"/>
</dbReference>
<dbReference type="SMART" id="SM00487">
    <property type="entry name" value="DEXDc"/>
    <property type="match status" value="1"/>
</dbReference>
<comment type="function">
    <text evidence="10">Subunit R is required for both nuclease and ATPase activities, but not for modification.</text>
</comment>
<dbReference type="InterPro" id="IPR040980">
    <property type="entry name" value="SWI2_SNF2"/>
</dbReference>
<dbReference type="GO" id="GO:0009035">
    <property type="term" value="F:type I site-specific deoxyribonuclease activity"/>
    <property type="evidence" value="ECO:0007669"/>
    <property type="project" value="UniProtKB-EC"/>
</dbReference>
<evidence type="ECO:0000256" key="7">
    <source>
        <dbReference type="ARBA" id="ARBA00022801"/>
    </source>
</evidence>
<dbReference type="InterPro" id="IPR014001">
    <property type="entry name" value="Helicase_ATP-bd"/>
</dbReference>
<dbReference type="Pfam" id="PF22679">
    <property type="entry name" value="T1R_D3-like"/>
    <property type="match status" value="1"/>
</dbReference>